<evidence type="ECO:0000256" key="5">
    <source>
        <dbReference type="ARBA" id="ARBA00022737"/>
    </source>
</evidence>
<accession>A0A0D1YXK5</accession>
<dbReference type="GO" id="GO:0055085">
    <property type="term" value="P:transmembrane transport"/>
    <property type="evidence" value="ECO:0007669"/>
    <property type="project" value="InterPro"/>
</dbReference>
<evidence type="ECO:0000256" key="11">
    <source>
        <dbReference type="RuleBase" id="RU000488"/>
    </source>
</evidence>
<keyword evidence="13" id="KW-1185">Reference proteome</keyword>
<evidence type="ECO:0008006" key="14">
    <source>
        <dbReference type="Google" id="ProtNLM"/>
    </source>
</evidence>
<organism evidence="12 13">
    <name type="scientific">Verruconis gallopava</name>
    <dbReference type="NCBI Taxonomy" id="253628"/>
    <lineage>
        <taxon>Eukaryota</taxon>
        <taxon>Fungi</taxon>
        <taxon>Dikarya</taxon>
        <taxon>Ascomycota</taxon>
        <taxon>Pezizomycotina</taxon>
        <taxon>Dothideomycetes</taxon>
        <taxon>Pleosporomycetidae</taxon>
        <taxon>Venturiales</taxon>
        <taxon>Sympoventuriaceae</taxon>
        <taxon>Verruconis</taxon>
    </lineage>
</organism>
<dbReference type="FunFam" id="1.50.40.10:FF:000009">
    <property type="entry name" value="Mitochondrial 2-oxoglutarate/malate carrier protein"/>
    <property type="match status" value="1"/>
</dbReference>
<dbReference type="PROSITE" id="PS50920">
    <property type="entry name" value="SOLCAR"/>
    <property type="match status" value="3"/>
</dbReference>
<evidence type="ECO:0000313" key="12">
    <source>
        <dbReference type="EMBL" id="KIW05437.1"/>
    </source>
</evidence>
<feature type="repeat" description="Solcar" evidence="10">
    <location>
        <begin position="223"/>
        <end position="315"/>
    </location>
</feature>
<keyword evidence="5" id="KW-0677">Repeat</keyword>
<dbReference type="InterPro" id="IPR023395">
    <property type="entry name" value="MCP_dom_sf"/>
</dbReference>
<comment type="subcellular location">
    <subcellularLocation>
        <location evidence="1">Mitochondrion inner membrane</location>
        <topology evidence="1">Multi-pass membrane protein</topology>
    </subcellularLocation>
</comment>
<dbReference type="STRING" id="253628.A0A0D1YXK5"/>
<dbReference type="VEuPathDB" id="FungiDB:PV09_03947"/>
<evidence type="ECO:0000256" key="2">
    <source>
        <dbReference type="ARBA" id="ARBA00006375"/>
    </source>
</evidence>
<sequence length="321" mass="35063">MDGAGSSAVSGCSARGLTSSSFFKRCQPFLVGGSSGCIAIACVQPVDMIKVRLQLSVEGTKAGNRHTAFSIAREIVSNGRFFDLYNGLSAGLLRQVVYGTSRLGLFFTFEDLLKVRATEKGDSYGFFQRTLASLAAGGIGAMIGNPVEVALVRMQSDGLKPAAEQARYRSVFDALTRIVRTEGVPTLWSGAAPTMVRALATNFGQLTFFSESKARIQKHTKLPEKAQSVIASSIGGFFAAFFSLPFDFVKTRLQRQSKDTIYGKAEHYKGVIDCFVKVLNQEGPLRFYRGFWAYFLRIAPFTYVNFSTSLETQAGLVSKQF</sequence>
<evidence type="ECO:0000256" key="10">
    <source>
        <dbReference type="PROSITE-ProRule" id="PRU00282"/>
    </source>
</evidence>
<keyword evidence="9 10" id="KW-0472">Membrane</keyword>
<dbReference type="Pfam" id="PF00153">
    <property type="entry name" value="Mito_carr"/>
    <property type="match status" value="3"/>
</dbReference>
<comment type="similarity">
    <text evidence="2 11">Belongs to the mitochondrial carrier (TC 2.A.29) family.</text>
</comment>
<dbReference type="Proteomes" id="UP000053259">
    <property type="component" value="Unassembled WGS sequence"/>
</dbReference>
<evidence type="ECO:0000256" key="4">
    <source>
        <dbReference type="ARBA" id="ARBA00022692"/>
    </source>
</evidence>
<keyword evidence="6" id="KW-0999">Mitochondrion inner membrane</keyword>
<dbReference type="AlphaFoldDB" id="A0A0D1YXK5"/>
<evidence type="ECO:0000256" key="3">
    <source>
        <dbReference type="ARBA" id="ARBA00022448"/>
    </source>
</evidence>
<dbReference type="GO" id="GO:0005743">
    <property type="term" value="C:mitochondrial inner membrane"/>
    <property type="evidence" value="ECO:0007669"/>
    <property type="project" value="UniProtKB-SubCell"/>
</dbReference>
<dbReference type="PANTHER" id="PTHR45618">
    <property type="entry name" value="MITOCHONDRIAL DICARBOXYLATE CARRIER-RELATED"/>
    <property type="match status" value="1"/>
</dbReference>
<dbReference type="PRINTS" id="PR00926">
    <property type="entry name" value="MITOCARRIER"/>
</dbReference>
<protein>
    <recommendedName>
        <fullName evidence="14">Mitochondrial 2-oxoglutarate/malate carrier protein</fullName>
    </recommendedName>
</protein>
<dbReference type="RefSeq" id="XP_016215306.1">
    <property type="nucleotide sequence ID" value="XM_016357217.1"/>
</dbReference>
<dbReference type="Gene3D" id="1.50.40.10">
    <property type="entry name" value="Mitochondrial carrier domain"/>
    <property type="match status" value="1"/>
</dbReference>
<dbReference type="InterPro" id="IPR002067">
    <property type="entry name" value="MCP"/>
</dbReference>
<dbReference type="InterPro" id="IPR018108">
    <property type="entry name" value="MCP_transmembrane"/>
</dbReference>
<dbReference type="HOGENOM" id="CLU_015166_14_1_1"/>
<proteinExistence type="inferred from homology"/>
<evidence type="ECO:0000256" key="7">
    <source>
        <dbReference type="ARBA" id="ARBA00022989"/>
    </source>
</evidence>
<feature type="repeat" description="Solcar" evidence="10">
    <location>
        <begin position="27"/>
        <end position="112"/>
    </location>
</feature>
<evidence type="ECO:0000256" key="9">
    <source>
        <dbReference type="ARBA" id="ARBA00023136"/>
    </source>
</evidence>
<evidence type="ECO:0000313" key="13">
    <source>
        <dbReference type="Proteomes" id="UP000053259"/>
    </source>
</evidence>
<dbReference type="EMBL" id="KN847538">
    <property type="protein sequence ID" value="KIW05437.1"/>
    <property type="molecule type" value="Genomic_DNA"/>
</dbReference>
<gene>
    <name evidence="12" type="ORF">PV09_03947</name>
</gene>
<reference evidence="12 13" key="1">
    <citation type="submission" date="2015-01" db="EMBL/GenBank/DDBJ databases">
        <title>The Genome Sequence of Ochroconis gallopava CBS43764.</title>
        <authorList>
            <consortium name="The Broad Institute Genomics Platform"/>
            <person name="Cuomo C."/>
            <person name="de Hoog S."/>
            <person name="Gorbushina A."/>
            <person name="Stielow B."/>
            <person name="Teixiera M."/>
            <person name="Abouelleil A."/>
            <person name="Chapman S.B."/>
            <person name="Priest M."/>
            <person name="Young S.K."/>
            <person name="Wortman J."/>
            <person name="Nusbaum C."/>
            <person name="Birren B."/>
        </authorList>
    </citation>
    <scope>NUCLEOTIDE SEQUENCE [LARGE SCALE GENOMIC DNA]</scope>
    <source>
        <strain evidence="12 13">CBS 43764</strain>
    </source>
</reference>
<dbReference type="SUPFAM" id="SSF103506">
    <property type="entry name" value="Mitochondrial carrier"/>
    <property type="match status" value="1"/>
</dbReference>
<dbReference type="InterPro" id="IPR050391">
    <property type="entry name" value="Mito_Metabolite_Transporter"/>
</dbReference>
<evidence type="ECO:0000256" key="1">
    <source>
        <dbReference type="ARBA" id="ARBA00004448"/>
    </source>
</evidence>
<evidence type="ECO:0000256" key="6">
    <source>
        <dbReference type="ARBA" id="ARBA00022792"/>
    </source>
</evidence>
<name>A0A0D1YXK5_9PEZI</name>
<evidence type="ECO:0000256" key="8">
    <source>
        <dbReference type="ARBA" id="ARBA00023128"/>
    </source>
</evidence>
<keyword evidence="8" id="KW-0496">Mitochondrion</keyword>
<dbReference type="InParanoid" id="A0A0D1YXK5"/>
<keyword evidence="4 10" id="KW-0812">Transmembrane</keyword>
<keyword evidence="7" id="KW-1133">Transmembrane helix</keyword>
<feature type="repeat" description="Solcar" evidence="10">
    <location>
        <begin position="124"/>
        <end position="215"/>
    </location>
</feature>
<dbReference type="OrthoDB" id="756301at2759"/>
<keyword evidence="3 11" id="KW-0813">Transport</keyword>
<dbReference type="GeneID" id="27311920"/>